<reference evidence="2" key="1">
    <citation type="journal article" date="2017" name="Genome Biol.">
        <title>Comparative genomics reveals high biological diversity and specific adaptations in the industrially and medically important fungal genus Aspergillus.</title>
        <authorList>
            <person name="de Vries R.P."/>
            <person name="Riley R."/>
            <person name="Wiebenga A."/>
            <person name="Aguilar-Osorio G."/>
            <person name="Amillis S."/>
            <person name="Uchima C.A."/>
            <person name="Anderluh G."/>
            <person name="Asadollahi M."/>
            <person name="Askin M."/>
            <person name="Barry K."/>
            <person name="Battaglia E."/>
            <person name="Bayram O."/>
            <person name="Benocci T."/>
            <person name="Braus-Stromeyer S.A."/>
            <person name="Caldana C."/>
            <person name="Canovas D."/>
            <person name="Cerqueira G.C."/>
            <person name="Chen F."/>
            <person name="Chen W."/>
            <person name="Choi C."/>
            <person name="Clum A."/>
            <person name="Dos Santos R.A."/>
            <person name="Damasio A.R."/>
            <person name="Diallinas G."/>
            <person name="Emri T."/>
            <person name="Fekete E."/>
            <person name="Flipphi M."/>
            <person name="Freyberg S."/>
            <person name="Gallo A."/>
            <person name="Gournas C."/>
            <person name="Habgood R."/>
            <person name="Hainaut M."/>
            <person name="Harispe M.L."/>
            <person name="Henrissat B."/>
            <person name="Hilden K.S."/>
            <person name="Hope R."/>
            <person name="Hossain A."/>
            <person name="Karabika E."/>
            <person name="Karaffa L."/>
            <person name="Karanyi Z."/>
            <person name="Krasevec N."/>
            <person name="Kuo A."/>
            <person name="Kusch H."/>
            <person name="LaButti K."/>
            <person name="Lagendijk E.L."/>
            <person name="Lapidus A."/>
            <person name="Levasseur A."/>
            <person name="Lindquist E."/>
            <person name="Lipzen A."/>
            <person name="Logrieco A.F."/>
            <person name="MacCabe A."/>
            <person name="Maekelae M.R."/>
            <person name="Malavazi I."/>
            <person name="Melin P."/>
            <person name="Meyer V."/>
            <person name="Mielnichuk N."/>
            <person name="Miskei M."/>
            <person name="Molnar A.P."/>
            <person name="Mule G."/>
            <person name="Ngan C.Y."/>
            <person name="Orejas M."/>
            <person name="Orosz E."/>
            <person name="Ouedraogo J.P."/>
            <person name="Overkamp K.M."/>
            <person name="Park H.-S."/>
            <person name="Perrone G."/>
            <person name="Piumi F."/>
            <person name="Punt P.J."/>
            <person name="Ram A.F."/>
            <person name="Ramon A."/>
            <person name="Rauscher S."/>
            <person name="Record E."/>
            <person name="Riano-Pachon D.M."/>
            <person name="Robert V."/>
            <person name="Roehrig J."/>
            <person name="Ruller R."/>
            <person name="Salamov A."/>
            <person name="Salih N.S."/>
            <person name="Samson R.A."/>
            <person name="Sandor E."/>
            <person name="Sanguinetti M."/>
            <person name="Schuetze T."/>
            <person name="Sepcic K."/>
            <person name="Shelest E."/>
            <person name="Sherlock G."/>
            <person name="Sophianopoulou V."/>
            <person name="Squina F.M."/>
            <person name="Sun H."/>
            <person name="Susca A."/>
            <person name="Todd R.B."/>
            <person name="Tsang A."/>
            <person name="Unkles S.E."/>
            <person name="van de Wiele N."/>
            <person name="van Rossen-Uffink D."/>
            <person name="Oliveira J.V."/>
            <person name="Vesth T.C."/>
            <person name="Visser J."/>
            <person name="Yu J.-H."/>
            <person name="Zhou M."/>
            <person name="Andersen M.R."/>
            <person name="Archer D.B."/>
            <person name="Baker S.E."/>
            <person name="Benoit I."/>
            <person name="Brakhage A.A."/>
            <person name="Braus G.H."/>
            <person name="Fischer R."/>
            <person name="Frisvad J.C."/>
            <person name="Goldman G.H."/>
            <person name="Houbraken J."/>
            <person name="Oakley B."/>
            <person name="Pocsi I."/>
            <person name="Scazzocchio C."/>
            <person name="Seiboth B."/>
            <person name="vanKuyk P.A."/>
            <person name="Wortman J."/>
            <person name="Dyer P.S."/>
            <person name="Grigoriev I.V."/>
        </authorList>
    </citation>
    <scope>NUCLEOTIDE SEQUENCE [LARGE SCALE GENOMIC DNA]</scope>
    <source>
        <strain evidence="2">ITEM 5010</strain>
    </source>
</reference>
<gene>
    <name evidence="1" type="ORF">ASPCADRAFT_133277</name>
</gene>
<dbReference type="Proteomes" id="UP000188318">
    <property type="component" value="Unassembled WGS sequence"/>
</dbReference>
<accession>A0A1R3REI0</accession>
<sequence length="102" mass="11280">MFGNGLMSWLRPSAETAVPESKWDPATLTMHLRVRLTCRPSTSLRSNRTLENQCSCRSAVAVRERMSVVEYALDSAVSSVVNAAVAAMTVPLDLRDLLDLRE</sequence>
<organism evidence="1 2">
    <name type="scientific">Aspergillus carbonarius (strain ITEM 5010)</name>
    <dbReference type="NCBI Taxonomy" id="602072"/>
    <lineage>
        <taxon>Eukaryota</taxon>
        <taxon>Fungi</taxon>
        <taxon>Dikarya</taxon>
        <taxon>Ascomycota</taxon>
        <taxon>Pezizomycotina</taxon>
        <taxon>Eurotiomycetes</taxon>
        <taxon>Eurotiomycetidae</taxon>
        <taxon>Eurotiales</taxon>
        <taxon>Aspergillaceae</taxon>
        <taxon>Aspergillus</taxon>
        <taxon>Aspergillus subgen. Circumdati</taxon>
    </lineage>
</organism>
<dbReference type="VEuPathDB" id="FungiDB:ASPCADRAFT_133277"/>
<proteinExistence type="predicted"/>
<name>A0A1R3REI0_ASPC5</name>
<protein>
    <submittedName>
        <fullName evidence="1">Uncharacterized protein</fullName>
    </submittedName>
</protein>
<keyword evidence="2" id="KW-1185">Reference proteome</keyword>
<evidence type="ECO:0000313" key="1">
    <source>
        <dbReference type="EMBL" id="OOF92890.1"/>
    </source>
</evidence>
<dbReference type="EMBL" id="KV907506">
    <property type="protein sequence ID" value="OOF92890.1"/>
    <property type="molecule type" value="Genomic_DNA"/>
</dbReference>
<dbReference type="AlphaFoldDB" id="A0A1R3REI0"/>
<evidence type="ECO:0000313" key="2">
    <source>
        <dbReference type="Proteomes" id="UP000188318"/>
    </source>
</evidence>
<dbReference type="OrthoDB" id="4153865at2759"/>